<accession>A0A1Y2K4P5</accession>
<dbReference type="Pfam" id="PF00072">
    <property type="entry name" value="Response_reg"/>
    <property type="match status" value="1"/>
</dbReference>
<dbReference type="InterPro" id="IPR001789">
    <property type="entry name" value="Sig_transdc_resp-reg_receiver"/>
</dbReference>
<dbReference type="InterPro" id="IPR011006">
    <property type="entry name" value="CheY-like_superfamily"/>
</dbReference>
<organism evidence="4 5">
    <name type="scientific">Magnetofaba australis IT-1</name>
    <dbReference type="NCBI Taxonomy" id="1434232"/>
    <lineage>
        <taxon>Bacteria</taxon>
        <taxon>Pseudomonadati</taxon>
        <taxon>Pseudomonadota</taxon>
        <taxon>Magnetococcia</taxon>
        <taxon>Magnetococcales</taxon>
        <taxon>Magnetococcaceae</taxon>
        <taxon>Magnetofaba</taxon>
    </lineage>
</organism>
<protein>
    <submittedName>
        <fullName evidence="4">Putative response regulator receiver modulated metal dependent phosphohydrolase</fullName>
    </submittedName>
</protein>
<dbReference type="PROSITE" id="PS50110">
    <property type="entry name" value="RESPONSE_REGULATORY"/>
    <property type="match status" value="1"/>
</dbReference>
<reference evidence="4 5" key="1">
    <citation type="journal article" date="2016" name="BMC Genomics">
        <title>Combined genomic and structural analyses of a cultured magnetotactic bacterium reveals its niche adaptation to a dynamic environment.</title>
        <authorList>
            <person name="Araujo A.C."/>
            <person name="Morillo V."/>
            <person name="Cypriano J."/>
            <person name="Teixeira L.C."/>
            <person name="Leao P."/>
            <person name="Lyra S."/>
            <person name="Almeida L.G."/>
            <person name="Bazylinski D.A."/>
            <person name="Vasconcellos A.T."/>
            <person name="Abreu F."/>
            <person name="Lins U."/>
        </authorList>
    </citation>
    <scope>NUCLEOTIDE SEQUENCE [LARGE SCALE GENOMIC DNA]</scope>
    <source>
        <strain evidence="4 5">IT-1</strain>
    </source>
</reference>
<dbReference type="InterPro" id="IPR037522">
    <property type="entry name" value="HD_GYP_dom"/>
</dbReference>
<dbReference type="PANTHER" id="PTHR45228">
    <property type="entry name" value="CYCLIC DI-GMP PHOSPHODIESTERASE TM_0186-RELATED"/>
    <property type="match status" value="1"/>
</dbReference>
<dbReference type="STRING" id="1434232.MAIT1_03777"/>
<dbReference type="EMBL" id="LVJN01000019">
    <property type="protein sequence ID" value="OSM03974.1"/>
    <property type="molecule type" value="Genomic_DNA"/>
</dbReference>
<dbReference type="PROSITE" id="PS51832">
    <property type="entry name" value="HD_GYP"/>
    <property type="match status" value="1"/>
</dbReference>
<evidence type="ECO:0000313" key="4">
    <source>
        <dbReference type="EMBL" id="OSM03974.1"/>
    </source>
</evidence>
<dbReference type="Gene3D" id="3.40.50.2300">
    <property type="match status" value="1"/>
</dbReference>
<dbReference type="SMART" id="SM00471">
    <property type="entry name" value="HDc"/>
    <property type="match status" value="1"/>
</dbReference>
<dbReference type="InterPro" id="IPR052020">
    <property type="entry name" value="Cyclic_di-GMP/3'3'-cGAMP_PDE"/>
</dbReference>
<dbReference type="Pfam" id="PF13487">
    <property type="entry name" value="HD_5"/>
    <property type="match status" value="1"/>
</dbReference>
<dbReference type="GO" id="GO:0000160">
    <property type="term" value="P:phosphorelay signal transduction system"/>
    <property type="evidence" value="ECO:0007669"/>
    <property type="project" value="InterPro"/>
</dbReference>
<feature type="domain" description="HD-GYP" evidence="3">
    <location>
        <begin position="160"/>
        <end position="357"/>
    </location>
</feature>
<dbReference type="RefSeq" id="WP_085442096.1">
    <property type="nucleotide sequence ID" value="NZ_LVJN01000019.1"/>
</dbReference>
<keyword evidence="4" id="KW-0378">Hydrolase</keyword>
<dbReference type="GO" id="GO:0008081">
    <property type="term" value="F:phosphoric diester hydrolase activity"/>
    <property type="evidence" value="ECO:0007669"/>
    <property type="project" value="UniProtKB-ARBA"/>
</dbReference>
<dbReference type="InterPro" id="IPR003607">
    <property type="entry name" value="HD/PDEase_dom"/>
</dbReference>
<evidence type="ECO:0000259" key="2">
    <source>
        <dbReference type="PROSITE" id="PS50110"/>
    </source>
</evidence>
<name>A0A1Y2K4P5_9PROT</name>
<keyword evidence="5" id="KW-1185">Reference proteome</keyword>
<dbReference type="AlphaFoldDB" id="A0A1Y2K4P5"/>
<comment type="caution">
    <text evidence="4">The sequence shown here is derived from an EMBL/GenBank/DDBJ whole genome shotgun (WGS) entry which is preliminary data.</text>
</comment>
<dbReference type="CDD" id="cd17551">
    <property type="entry name" value="REC_RpfG-like"/>
    <property type="match status" value="1"/>
</dbReference>
<feature type="modified residue" description="4-aspartylphosphate" evidence="1">
    <location>
        <position position="65"/>
    </location>
</feature>
<evidence type="ECO:0000256" key="1">
    <source>
        <dbReference type="PROSITE-ProRule" id="PRU00169"/>
    </source>
</evidence>
<dbReference type="Gene3D" id="1.10.3210.10">
    <property type="entry name" value="Hypothetical protein af1432"/>
    <property type="match status" value="1"/>
</dbReference>
<dbReference type="PANTHER" id="PTHR45228:SF1">
    <property type="entry name" value="CYCLIC DI-GMP PHOSPHODIESTERASE TM_0186"/>
    <property type="match status" value="1"/>
</dbReference>
<dbReference type="SUPFAM" id="SSF109604">
    <property type="entry name" value="HD-domain/PDEase-like"/>
    <property type="match status" value="1"/>
</dbReference>
<sequence>MQLNDAMEAEILASRIMIVDDNPANVALLEAMLQAEGFDKVYGVEDPREAVSLFETQSWDLLLLDIRMPVLDGYAVMAALRRTVGEAEYLPVLALTAQTDAETRHRALREGAQDFLSKPFDNWEVMLRARNMLRSRIYFKRQKMRAELLDAQVNEKTAEINETRLEVIRRLGKAGEFRDDQTGAHVLRMSHSCQLLALRIGLSEAQSRDILYASPMHDVGKIGISDTILLKPGRLDDQEMALMREHVVYGLEILGDHPAELFQLARQIIAGHHERWDGAGYPHGWAGEAIPLAARIASVCDVYDALTSVRPYKKAWSVEDAAALIRDGAGQQFDPQLATAFLEILPQVEALKAEFGAS</sequence>
<dbReference type="CDD" id="cd00077">
    <property type="entry name" value="HDc"/>
    <property type="match status" value="1"/>
</dbReference>
<evidence type="ECO:0000259" key="3">
    <source>
        <dbReference type="PROSITE" id="PS51832"/>
    </source>
</evidence>
<proteinExistence type="predicted"/>
<evidence type="ECO:0000313" key="5">
    <source>
        <dbReference type="Proteomes" id="UP000194003"/>
    </source>
</evidence>
<dbReference type="Proteomes" id="UP000194003">
    <property type="component" value="Unassembled WGS sequence"/>
</dbReference>
<dbReference type="SUPFAM" id="SSF52172">
    <property type="entry name" value="CheY-like"/>
    <property type="match status" value="1"/>
</dbReference>
<feature type="domain" description="Response regulatory" evidence="2">
    <location>
        <begin position="15"/>
        <end position="133"/>
    </location>
</feature>
<keyword evidence="1" id="KW-0597">Phosphoprotein</keyword>
<dbReference type="SMART" id="SM00448">
    <property type="entry name" value="REC"/>
    <property type="match status" value="1"/>
</dbReference>
<gene>
    <name evidence="4" type="ORF">MAIT1_03777</name>
</gene>